<proteinExistence type="predicted"/>
<dbReference type="EMBL" id="JAHQIW010000158">
    <property type="protein sequence ID" value="KAJ1346339.1"/>
    <property type="molecule type" value="Genomic_DNA"/>
</dbReference>
<protein>
    <submittedName>
        <fullName evidence="1">Uncharacterized protein</fullName>
    </submittedName>
</protein>
<keyword evidence="2" id="KW-1185">Reference proteome</keyword>
<dbReference type="AlphaFoldDB" id="A0AAD5MEA8"/>
<comment type="caution">
    <text evidence="1">The sequence shown here is derived from an EMBL/GenBank/DDBJ whole genome shotgun (WGS) entry which is preliminary data.</text>
</comment>
<reference evidence="1" key="1">
    <citation type="submission" date="2021-06" db="EMBL/GenBank/DDBJ databases">
        <title>Parelaphostrongylus tenuis whole genome reference sequence.</title>
        <authorList>
            <person name="Garwood T.J."/>
            <person name="Larsen P.A."/>
            <person name="Fountain-Jones N.M."/>
            <person name="Garbe J.R."/>
            <person name="Macchietto M.G."/>
            <person name="Kania S.A."/>
            <person name="Gerhold R.W."/>
            <person name="Richards J.E."/>
            <person name="Wolf T.M."/>
        </authorList>
    </citation>
    <scope>NUCLEOTIDE SEQUENCE</scope>
    <source>
        <strain evidence="1">MNPRO001-30</strain>
        <tissue evidence="1">Meninges</tissue>
    </source>
</reference>
<organism evidence="1 2">
    <name type="scientific">Parelaphostrongylus tenuis</name>
    <name type="common">Meningeal worm</name>
    <dbReference type="NCBI Taxonomy" id="148309"/>
    <lineage>
        <taxon>Eukaryota</taxon>
        <taxon>Metazoa</taxon>
        <taxon>Ecdysozoa</taxon>
        <taxon>Nematoda</taxon>
        <taxon>Chromadorea</taxon>
        <taxon>Rhabditida</taxon>
        <taxon>Rhabditina</taxon>
        <taxon>Rhabditomorpha</taxon>
        <taxon>Strongyloidea</taxon>
        <taxon>Metastrongylidae</taxon>
        <taxon>Parelaphostrongylus</taxon>
    </lineage>
</organism>
<sequence>MEGEVEVVVVVERASRSHLMLEEMEEVEVVVAERAYHSLMMEVAEVVFHNHPATEGVSHSHLMMMEVIADRHIVVVMVRTLLLMVLYQSQEFDVLAEQQHILQHLL</sequence>
<dbReference type="Proteomes" id="UP001196413">
    <property type="component" value="Unassembled WGS sequence"/>
</dbReference>
<evidence type="ECO:0000313" key="1">
    <source>
        <dbReference type="EMBL" id="KAJ1346339.1"/>
    </source>
</evidence>
<name>A0AAD5MEA8_PARTN</name>
<evidence type="ECO:0000313" key="2">
    <source>
        <dbReference type="Proteomes" id="UP001196413"/>
    </source>
</evidence>
<accession>A0AAD5MEA8</accession>
<gene>
    <name evidence="1" type="ORF">KIN20_001101</name>
</gene>